<dbReference type="PROSITE" id="PS01137">
    <property type="entry name" value="TATD_1"/>
    <property type="match status" value="1"/>
</dbReference>
<dbReference type="CDD" id="cd01310">
    <property type="entry name" value="TatD_DNAse"/>
    <property type="match status" value="1"/>
</dbReference>
<keyword evidence="3" id="KW-0378">Hydrolase</keyword>
<keyword evidence="2 4" id="KW-0479">Metal-binding</keyword>
<dbReference type="SUPFAM" id="SSF51556">
    <property type="entry name" value="Metallo-dependent hydrolases"/>
    <property type="match status" value="1"/>
</dbReference>
<feature type="binding site" evidence="4">
    <location>
        <position position="93"/>
    </location>
    <ligand>
        <name>a divalent metal cation</name>
        <dbReference type="ChEBI" id="CHEBI:60240"/>
        <label>1</label>
    </ligand>
</feature>
<dbReference type="GO" id="GO:0046872">
    <property type="term" value="F:metal ion binding"/>
    <property type="evidence" value="ECO:0007669"/>
    <property type="project" value="UniProtKB-KW"/>
</dbReference>
<feature type="binding site" evidence="4">
    <location>
        <position position="202"/>
    </location>
    <ligand>
        <name>a divalent metal cation</name>
        <dbReference type="ChEBI" id="CHEBI:60240"/>
        <label>1</label>
    </ligand>
</feature>
<comment type="caution">
    <text evidence="5">The sequence shown here is derived from an EMBL/GenBank/DDBJ whole genome shotgun (WGS) entry which is preliminary data.</text>
</comment>
<protein>
    <submittedName>
        <fullName evidence="5">TatD family deoxyribonuclease</fullName>
    </submittedName>
</protein>
<dbReference type="PIRSF" id="PIRSF005902">
    <property type="entry name" value="DNase_TatD"/>
    <property type="match status" value="1"/>
</dbReference>
<feature type="binding site" evidence="4">
    <location>
        <position position="7"/>
    </location>
    <ligand>
        <name>a divalent metal cation</name>
        <dbReference type="ChEBI" id="CHEBI:60240"/>
        <label>1</label>
    </ligand>
</feature>
<comment type="similarity">
    <text evidence="1">Belongs to the metallo-dependent hydrolases superfamily. TatD-type hydrolase family.</text>
</comment>
<evidence type="ECO:0000256" key="1">
    <source>
        <dbReference type="ARBA" id="ARBA00009275"/>
    </source>
</evidence>
<evidence type="ECO:0000256" key="3">
    <source>
        <dbReference type="ARBA" id="ARBA00022801"/>
    </source>
</evidence>
<dbReference type="Gene3D" id="3.20.20.140">
    <property type="entry name" value="Metal-dependent hydrolases"/>
    <property type="match status" value="1"/>
</dbReference>
<dbReference type="InterPro" id="IPR018228">
    <property type="entry name" value="DNase_TatD-rel_CS"/>
</dbReference>
<dbReference type="InterPro" id="IPR001130">
    <property type="entry name" value="TatD-like"/>
</dbReference>
<gene>
    <name evidence="5" type="ORF">ENI96_12815</name>
</gene>
<dbReference type="PANTHER" id="PTHR46124:SF3">
    <property type="entry name" value="HYDROLASE"/>
    <property type="match status" value="1"/>
</dbReference>
<dbReference type="Proteomes" id="UP000886251">
    <property type="component" value="Unassembled WGS sequence"/>
</dbReference>
<accession>A0A831W9U4</accession>
<dbReference type="FunFam" id="3.20.20.140:FF:000005">
    <property type="entry name" value="TatD family hydrolase"/>
    <property type="match status" value="1"/>
</dbReference>
<organism evidence="5">
    <name type="scientific">Sedimenticola thiotaurini</name>
    <dbReference type="NCBI Taxonomy" id="1543721"/>
    <lineage>
        <taxon>Bacteria</taxon>
        <taxon>Pseudomonadati</taxon>
        <taxon>Pseudomonadota</taxon>
        <taxon>Gammaproteobacteria</taxon>
        <taxon>Chromatiales</taxon>
        <taxon>Sedimenticolaceae</taxon>
        <taxon>Sedimenticola</taxon>
    </lineage>
</organism>
<dbReference type="PANTHER" id="PTHR46124">
    <property type="entry name" value="D-AMINOACYL-TRNA DEACYLASE"/>
    <property type="match status" value="1"/>
</dbReference>
<dbReference type="NCBIfam" id="TIGR00010">
    <property type="entry name" value="YchF/TatD family DNA exonuclease"/>
    <property type="match status" value="1"/>
</dbReference>
<dbReference type="GO" id="GO:0005829">
    <property type="term" value="C:cytosol"/>
    <property type="evidence" value="ECO:0007669"/>
    <property type="project" value="TreeGrafter"/>
</dbReference>
<name>A0A831W9U4_9GAMM</name>
<reference evidence="5" key="1">
    <citation type="journal article" date="2020" name="mSystems">
        <title>Genome- and Community-Level Interaction Insights into Carbon Utilization and Element Cycling Functions of Hydrothermarchaeota in Hydrothermal Sediment.</title>
        <authorList>
            <person name="Zhou Z."/>
            <person name="Liu Y."/>
            <person name="Xu W."/>
            <person name="Pan J."/>
            <person name="Luo Z.H."/>
            <person name="Li M."/>
        </authorList>
    </citation>
    <scope>NUCLEOTIDE SEQUENCE [LARGE SCALE GENOMIC DNA]</scope>
    <source>
        <strain evidence="5">HyVt-443</strain>
    </source>
</reference>
<feature type="binding site" evidence="4">
    <location>
        <position position="129"/>
    </location>
    <ligand>
        <name>a divalent metal cation</name>
        <dbReference type="ChEBI" id="CHEBI:60240"/>
        <label>2</label>
    </ligand>
</feature>
<dbReference type="AlphaFoldDB" id="A0A831W9U4"/>
<dbReference type="GO" id="GO:0004536">
    <property type="term" value="F:DNA nuclease activity"/>
    <property type="evidence" value="ECO:0007669"/>
    <property type="project" value="InterPro"/>
</dbReference>
<dbReference type="EMBL" id="DRKP01000161">
    <property type="protein sequence ID" value="HEB97295.1"/>
    <property type="molecule type" value="Genomic_DNA"/>
</dbReference>
<dbReference type="PROSITE" id="PS01090">
    <property type="entry name" value="TATD_2"/>
    <property type="match status" value="1"/>
</dbReference>
<evidence type="ECO:0000313" key="5">
    <source>
        <dbReference type="EMBL" id="HEB97295.1"/>
    </source>
</evidence>
<feature type="binding site" evidence="4">
    <location>
        <position position="152"/>
    </location>
    <ligand>
        <name>a divalent metal cation</name>
        <dbReference type="ChEBI" id="CHEBI:60240"/>
        <label>2</label>
    </ligand>
</feature>
<dbReference type="InterPro" id="IPR015991">
    <property type="entry name" value="TatD/YcfH-like"/>
</dbReference>
<dbReference type="PROSITE" id="PS01091">
    <property type="entry name" value="TATD_3"/>
    <property type="match status" value="1"/>
</dbReference>
<dbReference type="Pfam" id="PF01026">
    <property type="entry name" value="TatD_DNase"/>
    <property type="match status" value="1"/>
</dbReference>
<dbReference type="InterPro" id="IPR032466">
    <property type="entry name" value="Metal_Hydrolase"/>
</dbReference>
<sequence>MLLIDSHCHLDDPRFDPDRARVLARARKAGVVAMVVPGIVRDDWPRLRATCHADPGLHPAYGLHPMFLDRHQGDDLEELERWLLREPAVAVGECGLDFHIQDPRPDEQRALFEAQVALAVRLDLPLIVHARKALDAVLQILRRHPGCRGVLHSFSGSPEQARQALGLGFLFGFGGAVTHDRATRLHRLVTALPPTALLLETDAPYQPDAGIRGQRNEPARLAAILEAVAALRGEPAGTIARATTENACDLFGLTPPAR</sequence>
<evidence type="ECO:0000256" key="4">
    <source>
        <dbReference type="PIRSR" id="PIRSR005902-1"/>
    </source>
</evidence>
<dbReference type="GO" id="GO:0016788">
    <property type="term" value="F:hydrolase activity, acting on ester bonds"/>
    <property type="evidence" value="ECO:0007669"/>
    <property type="project" value="InterPro"/>
</dbReference>
<proteinExistence type="inferred from homology"/>
<evidence type="ECO:0000256" key="2">
    <source>
        <dbReference type="ARBA" id="ARBA00022723"/>
    </source>
</evidence>
<feature type="binding site" evidence="4">
    <location>
        <position position="9"/>
    </location>
    <ligand>
        <name>a divalent metal cation</name>
        <dbReference type="ChEBI" id="CHEBI:60240"/>
        <label>1</label>
    </ligand>
</feature>